<reference evidence="6" key="1">
    <citation type="journal article" date="2023" name="G3 (Bethesda)">
        <title>Whole genome assemblies of Zophobas morio and Tenebrio molitor.</title>
        <authorList>
            <person name="Kaur S."/>
            <person name="Stinson S.A."/>
            <person name="diCenzo G.C."/>
        </authorList>
    </citation>
    <scope>NUCLEOTIDE SEQUENCE</scope>
    <source>
        <strain evidence="6">QUZm001</strain>
    </source>
</reference>
<evidence type="ECO:0000256" key="4">
    <source>
        <dbReference type="ARBA" id="ARBA00022729"/>
    </source>
</evidence>
<organism evidence="6 7">
    <name type="scientific">Zophobas morio</name>
    <dbReference type="NCBI Taxonomy" id="2755281"/>
    <lineage>
        <taxon>Eukaryota</taxon>
        <taxon>Metazoa</taxon>
        <taxon>Ecdysozoa</taxon>
        <taxon>Arthropoda</taxon>
        <taxon>Hexapoda</taxon>
        <taxon>Insecta</taxon>
        <taxon>Pterygota</taxon>
        <taxon>Neoptera</taxon>
        <taxon>Endopterygota</taxon>
        <taxon>Coleoptera</taxon>
        <taxon>Polyphaga</taxon>
        <taxon>Cucujiformia</taxon>
        <taxon>Tenebrionidae</taxon>
        <taxon>Zophobas</taxon>
    </lineage>
</organism>
<comment type="caution">
    <text evidence="6">The sequence shown here is derived from an EMBL/GenBank/DDBJ whole genome shotgun (WGS) entry which is preliminary data.</text>
</comment>
<evidence type="ECO:0000313" key="6">
    <source>
        <dbReference type="EMBL" id="KAJ3646746.1"/>
    </source>
</evidence>
<evidence type="ECO:0000256" key="3">
    <source>
        <dbReference type="ARBA" id="ARBA00022525"/>
    </source>
</evidence>
<dbReference type="GO" id="GO:0005576">
    <property type="term" value="C:extracellular region"/>
    <property type="evidence" value="ECO:0007669"/>
    <property type="project" value="UniProtKB-SubCell"/>
</dbReference>
<evidence type="ECO:0000256" key="2">
    <source>
        <dbReference type="ARBA" id="ARBA00009127"/>
    </source>
</evidence>
<evidence type="ECO:0000256" key="1">
    <source>
        <dbReference type="ARBA" id="ARBA00004613"/>
    </source>
</evidence>
<dbReference type="Pfam" id="PF03022">
    <property type="entry name" value="MRJP"/>
    <property type="match status" value="1"/>
</dbReference>
<name>A0AA38M7Z1_9CUCU</name>
<dbReference type="AlphaFoldDB" id="A0AA38M7Z1"/>
<protein>
    <submittedName>
        <fullName evidence="6">Uncharacterized protein</fullName>
    </submittedName>
</protein>
<dbReference type="Gene3D" id="2.120.10.30">
    <property type="entry name" value="TolB, C-terminal domain"/>
    <property type="match status" value="1"/>
</dbReference>
<keyword evidence="4 5" id="KW-0732">Signal</keyword>
<dbReference type="InterPro" id="IPR017996">
    <property type="entry name" value="MRJP/yellow-related"/>
</dbReference>
<comment type="subcellular location">
    <subcellularLocation>
        <location evidence="1">Secreted</location>
    </subcellularLocation>
</comment>
<dbReference type="Proteomes" id="UP001168821">
    <property type="component" value="Unassembled WGS sequence"/>
</dbReference>
<keyword evidence="7" id="KW-1185">Reference proteome</keyword>
<evidence type="ECO:0000256" key="5">
    <source>
        <dbReference type="SAM" id="SignalP"/>
    </source>
</evidence>
<comment type="similarity">
    <text evidence="2">Belongs to the major royal jelly protein family.</text>
</comment>
<accession>A0AA38M7Z1</accession>
<feature type="chain" id="PRO_5041452791" evidence="5">
    <location>
        <begin position="21"/>
        <end position="342"/>
    </location>
</feature>
<proteinExistence type="inferred from homology"/>
<dbReference type="EMBL" id="JALNTZ010000007">
    <property type="protein sequence ID" value="KAJ3646746.1"/>
    <property type="molecule type" value="Genomic_DNA"/>
</dbReference>
<evidence type="ECO:0000313" key="7">
    <source>
        <dbReference type="Proteomes" id="UP001168821"/>
    </source>
</evidence>
<gene>
    <name evidence="6" type="ORF">Zmor_024320</name>
</gene>
<dbReference type="InterPro" id="IPR011042">
    <property type="entry name" value="6-blade_b-propeller_TolB-like"/>
</dbReference>
<keyword evidence="3" id="KW-0964">Secreted</keyword>
<feature type="signal peptide" evidence="5">
    <location>
        <begin position="1"/>
        <end position="20"/>
    </location>
</feature>
<sequence>MRDPLLLLCSFNAVTFLSFGWDLTNYNISSNYYVSSIAVYGNRAFLALPRSSCYNNNTNPTLVEASWYNEQPVFFGRTPFFLDSQTWKNCEHLQDVISVDMEPMRPRLWVLDKGSIECPAKIVIYNLFQRVNYSLDAPEDTGRKFSCIVVDNGPKLNGARGYISFDGLPDLLVFSINEFKWWRIRLEPQDSILPVSTKFIAFSRKEDVLYVTGGEERGIFSLDLTLLRQEFADEVESVNVTFLGEKLGASSALVADFKDGLSYYIPRDFVVVRWNTRQPPQAEYYNVLAQSYDLLPYVSQLYTGPQNGIWAIANPGHPTQCPTDSPHLEKRLVKLLKYNMFT</sequence>